<dbReference type="EC" id="2.4.1.80" evidence="5"/>
<dbReference type="Gene3D" id="3.90.550.10">
    <property type="entry name" value="Spore Coat Polysaccharide Biosynthesis Protein SpsA, Chain A"/>
    <property type="match status" value="1"/>
</dbReference>
<proteinExistence type="inferred from homology"/>
<comment type="pathway">
    <text evidence="2">Lipid metabolism; sphingolipid metabolism.</text>
</comment>
<evidence type="ECO:0000256" key="6">
    <source>
        <dbReference type="ARBA" id="ARBA00022676"/>
    </source>
</evidence>
<gene>
    <name evidence="13" type="primary">LOC106818585</name>
</gene>
<evidence type="ECO:0000313" key="13">
    <source>
        <dbReference type="RefSeq" id="XP_014678768.1"/>
    </source>
</evidence>
<evidence type="ECO:0000256" key="9">
    <source>
        <dbReference type="ARBA" id="ARBA00022989"/>
    </source>
</evidence>
<dbReference type="PANTHER" id="PTHR12726:SF0">
    <property type="entry name" value="CERAMIDE GLUCOSYLTRANSFERASE"/>
    <property type="match status" value="1"/>
</dbReference>
<dbReference type="RefSeq" id="XP_014678768.1">
    <property type="nucleotide sequence ID" value="XM_014823282.1"/>
</dbReference>
<accession>A0ABM1F2U7</accession>
<comment type="pathway">
    <text evidence="3">Sphingolipid metabolism.</text>
</comment>
<evidence type="ECO:0000256" key="7">
    <source>
        <dbReference type="ARBA" id="ARBA00022679"/>
    </source>
</evidence>
<evidence type="ECO:0000256" key="8">
    <source>
        <dbReference type="ARBA" id="ARBA00022692"/>
    </source>
</evidence>
<name>A0ABM1F2U7_PRICU</name>
<keyword evidence="7" id="KW-0808">Transferase</keyword>
<evidence type="ECO:0000256" key="1">
    <source>
        <dbReference type="ARBA" id="ARBA00004141"/>
    </source>
</evidence>
<dbReference type="GeneID" id="106818585"/>
<keyword evidence="10 11" id="KW-0472">Membrane</keyword>
<keyword evidence="6" id="KW-0328">Glycosyltransferase</keyword>
<keyword evidence="12" id="KW-1185">Reference proteome</keyword>
<dbReference type="PANTHER" id="PTHR12726">
    <property type="entry name" value="CERAMIDE GLUCOSYLTRANSFERASE"/>
    <property type="match status" value="1"/>
</dbReference>
<evidence type="ECO:0000256" key="4">
    <source>
        <dbReference type="ARBA" id="ARBA00006739"/>
    </source>
</evidence>
<dbReference type="Proteomes" id="UP000695022">
    <property type="component" value="Unplaced"/>
</dbReference>
<sequence>MGWPLSAIAPVRWSLLFHNIGRAGAGTCVTLWMLLWVIHITAIIYGRWRLYRRRSPSATQHGAARGVSILKPLTGCAENLEENLHTFFTLSYPEYELLFCLNEENNALTAIISDLMRRYPDVAARVFIGGKKIGINPKLNNMMPGYEAARHDLIMVSDSSMRMRKHSLTVMVEAMTHRVALVHQLPFTCDKPGFCSALEKVYFSTAHPTFIRHCT</sequence>
<evidence type="ECO:0000256" key="10">
    <source>
        <dbReference type="ARBA" id="ARBA00023136"/>
    </source>
</evidence>
<keyword evidence="8 11" id="KW-0812">Transmembrane</keyword>
<dbReference type="SUPFAM" id="SSF53448">
    <property type="entry name" value="Nucleotide-diphospho-sugar transferases"/>
    <property type="match status" value="1"/>
</dbReference>
<dbReference type="InterPro" id="IPR029044">
    <property type="entry name" value="Nucleotide-diphossugar_trans"/>
</dbReference>
<evidence type="ECO:0000256" key="5">
    <source>
        <dbReference type="ARBA" id="ARBA00012699"/>
    </source>
</evidence>
<feature type="transmembrane region" description="Helical" evidence="11">
    <location>
        <begin position="20"/>
        <end position="45"/>
    </location>
</feature>
<reference evidence="13" key="1">
    <citation type="submission" date="2025-08" db="UniProtKB">
        <authorList>
            <consortium name="RefSeq"/>
        </authorList>
    </citation>
    <scope>IDENTIFICATION</scope>
</reference>
<comment type="similarity">
    <text evidence="4">Belongs to the glycosyltransferase 2 family.</text>
</comment>
<comment type="subcellular location">
    <subcellularLocation>
        <location evidence="1">Membrane</location>
        <topology evidence="1">Multi-pass membrane protein</topology>
    </subcellularLocation>
</comment>
<evidence type="ECO:0000256" key="2">
    <source>
        <dbReference type="ARBA" id="ARBA00004760"/>
    </source>
</evidence>
<keyword evidence="9 11" id="KW-1133">Transmembrane helix</keyword>
<evidence type="ECO:0000256" key="11">
    <source>
        <dbReference type="SAM" id="Phobius"/>
    </source>
</evidence>
<organism evidence="12 13">
    <name type="scientific">Priapulus caudatus</name>
    <name type="common">Priapulid worm</name>
    <dbReference type="NCBI Taxonomy" id="37621"/>
    <lineage>
        <taxon>Eukaryota</taxon>
        <taxon>Metazoa</taxon>
        <taxon>Ecdysozoa</taxon>
        <taxon>Scalidophora</taxon>
        <taxon>Priapulida</taxon>
        <taxon>Priapulimorpha</taxon>
        <taxon>Priapulimorphida</taxon>
        <taxon>Priapulidae</taxon>
        <taxon>Priapulus</taxon>
    </lineage>
</organism>
<evidence type="ECO:0000313" key="12">
    <source>
        <dbReference type="Proteomes" id="UP000695022"/>
    </source>
</evidence>
<protein>
    <recommendedName>
        <fullName evidence="5">ceramide glucosyltransferase</fullName>
        <ecNumber evidence="5">2.4.1.80</ecNumber>
    </recommendedName>
</protein>
<dbReference type="Pfam" id="PF13506">
    <property type="entry name" value="Glyco_transf_21"/>
    <property type="match status" value="1"/>
</dbReference>
<evidence type="ECO:0000256" key="3">
    <source>
        <dbReference type="ARBA" id="ARBA00004991"/>
    </source>
</evidence>
<dbReference type="InterPro" id="IPR025993">
    <property type="entry name" value="Ceramide_glucosylTrfase"/>
</dbReference>